<proteinExistence type="predicted"/>
<keyword evidence="1" id="KW-0472">Membrane</keyword>
<dbReference type="KEGG" id="moj:D7D94_08485"/>
<evidence type="ECO:0000313" key="3">
    <source>
        <dbReference type="Proteomes" id="UP000422989"/>
    </source>
</evidence>
<gene>
    <name evidence="2" type="ORF">D7D94_08485</name>
</gene>
<dbReference type="EMBL" id="CP032550">
    <property type="protein sequence ID" value="QGU27702.1"/>
    <property type="molecule type" value="Genomic_DNA"/>
</dbReference>
<feature type="transmembrane region" description="Helical" evidence="1">
    <location>
        <begin position="50"/>
        <end position="74"/>
    </location>
</feature>
<organism evidence="2 3">
    <name type="scientific">Microbacterium oryzae</name>
    <dbReference type="NCBI Taxonomy" id="743009"/>
    <lineage>
        <taxon>Bacteria</taxon>
        <taxon>Bacillati</taxon>
        <taxon>Actinomycetota</taxon>
        <taxon>Actinomycetes</taxon>
        <taxon>Micrococcales</taxon>
        <taxon>Microbacteriaceae</taxon>
        <taxon>Microbacterium</taxon>
    </lineage>
</organism>
<keyword evidence="1" id="KW-1133">Transmembrane helix</keyword>
<dbReference type="Proteomes" id="UP000422989">
    <property type="component" value="Chromosome"/>
</dbReference>
<name>A0A6I6DRY5_9MICO</name>
<keyword evidence="1" id="KW-0812">Transmembrane</keyword>
<protein>
    <submittedName>
        <fullName evidence="2">Uncharacterized protein</fullName>
    </submittedName>
</protein>
<evidence type="ECO:0000313" key="2">
    <source>
        <dbReference type="EMBL" id="QGU27702.1"/>
    </source>
</evidence>
<reference evidence="2 3" key="1">
    <citation type="submission" date="2018-09" db="EMBL/GenBank/DDBJ databases">
        <title>Whole genome sequencing of Microbacterium oryzae strain MB-10T.</title>
        <authorList>
            <person name="Das S.K."/>
        </authorList>
    </citation>
    <scope>NUCLEOTIDE SEQUENCE [LARGE SCALE GENOMIC DNA]</scope>
    <source>
        <strain evidence="2 3">MB-10</strain>
    </source>
</reference>
<evidence type="ECO:0000256" key="1">
    <source>
        <dbReference type="SAM" id="Phobius"/>
    </source>
</evidence>
<dbReference type="RefSeq" id="WP_156242203.1">
    <property type="nucleotide sequence ID" value="NZ_BAAAZL010000004.1"/>
</dbReference>
<sequence>MSVVLALLLVLGAWGATHIEPEASSAAGVTESVADPSAVSDTPAVTEASGAVGFGLAACLLGALCGLLLIVSFLRLRGRRPPGIVTAGTRRVLWLVRASSPERHSTPLTLSQLSISRT</sequence>
<dbReference type="AlphaFoldDB" id="A0A6I6DRY5"/>
<accession>A0A6I6DRY5</accession>
<keyword evidence="3" id="KW-1185">Reference proteome</keyword>